<reference evidence="3" key="1">
    <citation type="submission" date="2017-09" db="EMBL/GenBank/DDBJ databases">
        <title>Depth-based differentiation of microbial function through sediment-hosted aquifers and enrichment of novel symbionts in the deep terrestrial subsurface.</title>
        <authorList>
            <person name="Probst A.J."/>
            <person name="Ladd B."/>
            <person name="Jarett J.K."/>
            <person name="Geller-Mcgrath D.E."/>
            <person name="Sieber C.M.K."/>
            <person name="Emerson J.B."/>
            <person name="Anantharaman K."/>
            <person name="Thomas B.C."/>
            <person name="Malmstrom R."/>
            <person name="Stieglmeier M."/>
            <person name="Klingl A."/>
            <person name="Woyke T."/>
            <person name="Ryan C.M."/>
            <person name="Banfield J.F."/>
        </authorList>
    </citation>
    <scope>NUCLEOTIDE SEQUENCE [LARGE SCALE GENOMIC DNA]</scope>
</reference>
<dbReference type="CDD" id="cd04179">
    <property type="entry name" value="DPM_DPG-synthase_like"/>
    <property type="match status" value="1"/>
</dbReference>
<dbReference type="Pfam" id="PF00535">
    <property type="entry name" value="Glycos_transf_2"/>
    <property type="match status" value="1"/>
</dbReference>
<name>A0A2M7TA04_UNCKA</name>
<sequence>MILSIIIPVYNEIETIEQIIKKILAVDIEKEIIIVDDGSTDGSGEYLRKLHYENIKVIFHKKNQGKGAAVKTGIENVSGDYLLVQDADLEYNPQDYKKLIAPIIEKKAQVVYGSRFKGGGKMFFKQYIGNKFLTYCINLLYGSKLSDLHTCYKLIPKSIAQSFVLREKGFGFDTEVTARLLKKKIAIYEVPISFAYRESKQGKKISYLKDGFKSLWILIKIKLG</sequence>
<dbReference type="InterPro" id="IPR001173">
    <property type="entry name" value="Glyco_trans_2-like"/>
</dbReference>
<dbReference type="PANTHER" id="PTHR48090">
    <property type="entry name" value="UNDECAPRENYL-PHOSPHATE 4-DEOXY-4-FORMAMIDO-L-ARABINOSE TRANSFERASE-RELATED"/>
    <property type="match status" value="1"/>
</dbReference>
<dbReference type="InterPro" id="IPR050256">
    <property type="entry name" value="Glycosyltransferase_2"/>
</dbReference>
<evidence type="ECO:0000259" key="1">
    <source>
        <dbReference type="Pfam" id="PF00535"/>
    </source>
</evidence>
<proteinExistence type="predicted"/>
<accession>A0A2M7TA04</accession>
<protein>
    <submittedName>
        <fullName evidence="2">Glycosyl transferase</fullName>
    </submittedName>
</protein>
<gene>
    <name evidence="2" type="ORF">COY34_03960</name>
</gene>
<dbReference type="Gene3D" id="3.90.550.10">
    <property type="entry name" value="Spore Coat Polysaccharide Biosynthesis Protein SpsA, Chain A"/>
    <property type="match status" value="1"/>
</dbReference>
<dbReference type="PANTHER" id="PTHR48090:SF7">
    <property type="entry name" value="RFBJ PROTEIN"/>
    <property type="match status" value="1"/>
</dbReference>
<dbReference type="AlphaFoldDB" id="A0A2M7TA04"/>
<comment type="caution">
    <text evidence="2">The sequence shown here is derived from an EMBL/GenBank/DDBJ whole genome shotgun (WGS) entry which is preliminary data.</text>
</comment>
<organism evidence="2 3">
    <name type="scientific">candidate division WWE3 bacterium CG_4_10_14_0_2_um_filter_42_8</name>
    <dbReference type="NCBI Taxonomy" id="1975074"/>
    <lineage>
        <taxon>Bacteria</taxon>
        <taxon>Katanobacteria</taxon>
    </lineage>
</organism>
<dbReference type="SUPFAM" id="SSF53448">
    <property type="entry name" value="Nucleotide-diphospho-sugar transferases"/>
    <property type="match status" value="1"/>
</dbReference>
<keyword evidence="2" id="KW-0808">Transferase</keyword>
<evidence type="ECO:0000313" key="2">
    <source>
        <dbReference type="EMBL" id="PIZ41723.1"/>
    </source>
</evidence>
<dbReference type="Proteomes" id="UP000230970">
    <property type="component" value="Unassembled WGS sequence"/>
</dbReference>
<dbReference type="InterPro" id="IPR029044">
    <property type="entry name" value="Nucleotide-diphossugar_trans"/>
</dbReference>
<evidence type="ECO:0000313" key="3">
    <source>
        <dbReference type="Proteomes" id="UP000230970"/>
    </source>
</evidence>
<dbReference type="EMBL" id="PFNJ01000098">
    <property type="protein sequence ID" value="PIZ41723.1"/>
    <property type="molecule type" value="Genomic_DNA"/>
</dbReference>
<dbReference type="GO" id="GO:0016740">
    <property type="term" value="F:transferase activity"/>
    <property type="evidence" value="ECO:0007669"/>
    <property type="project" value="UniProtKB-KW"/>
</dbReference>
<feature type="domain" description="Glycosyltransferase 2-like" evidence="1">
    <location>
        <begin position="4"/>
        <end position="160"/>
    </location>
</feature>